<sequence length="110" mass="13521">MNAKALKHRLKIYKKYQEQNEFKELDHDKEIFIKEVFASCKNLIIENKEQNNISSKLYQCEFVIRFLELDMSYFIVFKNEKYEILNIQDENDNRQFLKLKARKINENDYN</sequence>
<dbReference type="Pfam" id="PF05521">
    <property type="entry name" value="Phage_HCP"/>
    <property type="match status" value="1"/>
</dbReference>
<dbReference type="InterPro" id="IPR038666">
    <property type="entry name" value="SSP1_head-tail_sf"/>
</dbReference>
<reference evidence="2 4" key="2">
    <citation type="submission" date="2019-08" db="EMBL/GenBank/DDBJ databases">
        <title>Rapid identification of Enteric Bacteria from Whole Genome Sequences (WGS) using Average Nucleotide Identity (ANI).</title>
        <authorList>
            <person name="Lane C."/>
        </authorList>
    </citation>
    <scope>NUCLEOTIDE SEQUENCE [LARGE SCALE GENOMIC DNA]</scope>
    <source>
        <strain evidence="2 4">2010D-8464</strain>
    </source>
</reference>
<dbReference type="GeneID" id="66287558"/>
<dbReference type="AlphaFoldDB" id="A0AAE6CZR2"/>
<dbReference type="InterPro" id="IPR008767">
    <property type="entry name" value="Phage_SPP1_head-tail_adaptor"/>
</dbReference>
<protein>
    <submittedName>
        <fullName evidence="1">Head-tail adaptor protein</fullName>
    </submittedName>
</protein>
<accession>A0AAE6CZR2</accession>
<dbReference type="Proteomes" id="UP000293421">
    <property type="component" value="Chromosome"/>
</dbReference>
<dbReference type="EMBL" id="CP037746">
    <property type="protein sequence ID" value="QBL13481.1"/>
    <property type="molecule type" value="Genomic_DNA"/>
</dbReference>
<organism evidence="1 3">
    <name type="scientific">Campylobacter volucris</name>
    <dbReference type="NCBI Taxonomy" id="1031542"/>
    <lineage>
        <taxon>Bacteria</taxon>
        <taxon>Pseudomonadati</taxon>
        <taxon>Campylobacterota</taxon>
        <taxon>Epsilonproteobacteria</taxon>
        <taxon>Campylobacterales</taxon>
        <taxon>Campylobacteraceae</taxon>
        <taxon>Campylobacter</taxon>
    </lineage>
</organism>
<dbReference type="EMBL" id="VRMB01000009">
    <property type="protein sequence ID" value="TXK70518.1"/>
    <property type="molecule type" value="Genomic_DNA"/>
</dbReference>
<reference evidence="1 3" key="1">
    <citation type="submission" date="2019-02" db="EMBL/GenBank/DDBJ databases">
        <title>Use of ANI for Rapid Identification of Enteric Bacteria.</title>
        <authorList>
            <person name="Pruckler J."/>
            <person name="Lane C."/>
            <person name="Aubert R."/>
        </authorList>
    </citation>
    <scope>NUCLEOTIDE SEQUENCE [LARGE SCALE GENOMIC DNA]</scope>
    <source>
        <strain evidence="1 3">2014D-0083</strain>
    </source>
</reference>
<evidence type="ECO:0000313" key="1">
    <source>
        <dbReference type="EMBL" id="QBL13481.1"/>
    </source>
</evidence>
<evidence type="ECO:0000313" key="4">
    <source>
        <dbReference type="Proteomes" id="UP000321325"/>
    </source>
</evidence>
<dbReference type="Gene3D" id="2.40.10.270">
    <property type="entry name" value="Bacteriophage SPP1 head-tail adaptor protein"/>
    <property type="match status" value="1"/>
</dbReference>
<keyword evidence="4" id="KW-1185">Reference proteome</keyword>
<evidence type="ECO:0000313" key="2">
    <source>
        <dbReference type="EMBL" id="TXK70518.1"/>
    </source>
</evidence>
<gene>
    <name evidence="1" type="ORF">A9460_03705</name>
    <name evidence="2" type="ORF">FVD15_03395</name>
</gene>
<name>A0AAE6CZR2_9BACT</name>
<proteinExistence type="predicted"/>
<dbReference type="Proteomes" id="UP000321325">
    <property type="component" value="Unassembled WGS sequence"/>
</dbReference>
<dbReference type="RefSeq" id="WP_039665594.1">
    <property type="nucleotide sequence ID" value="NZ_CP037746.1"/>
</dbReference>
<evidence type="ECO:0000313" key="3">
    <source>
        <dbReference type="Proteomes" id="UP000293421"/>
    </source>
</evidence>